<dbReference type="Gene3D" id="3.40.50.12780">
    <property type="entry name" value="N-terminal domain of ligase-like"/>
    <property type="match status" value="1"/>
</dbReference>
<dbReference type="InterPro" id="IPR025110">
    <property type="entry name" value="AMP-bd_C"/>
</dbReference>
<protein>
    <recommendedName>
        <fullName evidence="6">Long-chain-fatty-acid--CoA ligase</fullName>
    </recommendedName>
</protein>
<keyword evidence="4" id="KW-0067">ATP-binding</keyword>
<dbReference type="GO" id="GO:0005789">
    <property type="term" value="C:endoplasmic reticulum membrane"/>
    <property type="evidence" value="ECO:0007669"/>
    <property type="project" value="TreeGrafter"/>
</dbReference>
<dbReference type="GO" id="GO:0004467">
    <property type="term" value="F:long-chain fatty acid-CoA ligase activity"/>
    <property type="evidence" value="ECO:0007669"/>
    <property type="project" value="TreeGrafter"/>
</dbReference>
<dbReference type="GO" id="GO:0044539">
    <property type="term" value="P:long-chain fatty acid import into cell"/>
    <property type="evidence" value="ECO:0007669"/>
    <property type="project" value="TreeGrafter"/>
</dbReference>
<evidence type="ECO:0000313" key="12">
    <source>
        <dbReference type="Proteomes" id="UP001075354"/>
    </source>
</evidence>
<reference evidence="11" key="1">
    <citation type="submission" date="2022-12" db="EMBL/GenBank/DDBJ databases">
        <title>Chromosome-level genome assembly of the bean flower thrips Megalurothrips usitatus.</title>
        <authorList>
            <person name="Ma L."/>
            <person name="Liu Q."/>
            <person name="Li H."/>
            <person name="Cai W."/>
        </authorList>
    </citation>
    <scope>NUCLEOTIDE SEQUENCE</scope>
    <source>
        <strain evidence="11">Cailab_2022a</strain>
    </source>
</reference>
<keyword evidence="12" id="KW-1185">Reference proteome</keyword>
<dbReference type="GO" id="GO:0005324">
    <property type="term" value="F:long-chain fatty acid transmembrane transporter activity"/>
    <property type="evidence" value="ECO:0007669"/>
    <property type="project" value="TreeGrafter"/>
</dbReference>
<feature type="transmembrane region" description="Helical" evidence="8">
    <location>
        <begin position="9"/>
        <end position="25"/>
    </location>
</feature>
<evidence type="ECO:0000256" key="1">
    <source>
        <dbReference type="ARBA" id="ARBA00006432"/>
    </source>
</evidence>
<dbReference type="GO" id="GO:0005886">
    <property type="term" value="C:plasma membrane"/>
    <property type="evidence" value="ECO:0007669"/>
    <property type="project" value="TreeGrafter"/>
</dbReference>
<comment type="catalytic activity">
    <reaction evidence="5">
        <text>a very long-chain fatty acid + ATP + CoA = a very long-chain fatty acyl-CoA + AMP + diphosphate</text>
        <dbReference type="Rhea" id="RHEA:54536"/>
        <dbReference type="ChEBI" id="CHEBI:30616"/>
        <dbReference type="ChEBI" id="CHEBI:33019"/>
        <dbReference type="ChEBI" id="CHEBI:57287"/>
        <dbReference type="ChEBI" id="CHEBI:58950"/>
        <dbReference type="ChEBI" id="CHEBI:138261"/>
        <dbReference type="ChEBI" id="CHEBI:456215"/>
    </reaction>
    <physiologicalReaction direction="left-to-right" evidence="5">
        <dbReference type="Rhea" id="RHEA:54537"/>
    </physiologicalReaction>
</comment>
<keyword evidence="8" id="KW-0812">Transmembrane</keyword>
<evidence type="ECO:0000256" key="2">
    <source>
        <dbReference type="ARBA" id="ARBA00022598"/>
    </source>
</evidence>
<name>A0AAV7X562_9NEOP</name>
<evidence type="ECO:0000259" key="10">
    <source>
        <dbReference type="Pfam" id="PF13193"/>
    </source>
</evidence>
<evidence type="ECO:0000256" key="5">
    <source>
        <dbReference type="ARBA" id="ARBA00036527"/>
    </source>
</evidence>
<keyword evidence="2" id="KW-0436">Ligase</keyword>
<proteinExistence type="inferred from homology"/>
<evidence type="ECO:0000313" key="11">
    <source>
        <dbReference type="EMBL" id="KAJ1519797.1"/>
    </source>
</evidence>
<organism evidence="11 12">
    <name type="scientific">Megalurothrips usitatus</name>
    <name type="common">bean blossom thrips</name>
    <dbReference type="NCBI Taxonomy" id="439358"/>
    <lineage>
        <taxon>Eukaryota</taxon>
        <taxon>Metazoa</taxon>
        <taxon>Ecdysozoa</taxon>
        <taxon>Arthropoda</taxon>
        <taxon>Hexapoda</taxon>
        <taxon>Insecta</taxon>
        <taxon>Pterygota</taxon>
        <taxon>Neoptera</taxon>
        <taxon>Paraneoptera</taxon>
        <taxon>Thysanoptera</taxon>
        <taxon>Terebrantia</taxon>
        <taxon>Thripoidea</taxon>
        <taxon>Thripidae</taxon>
        <taxon>Megalurothrips</taxon>
    </lineage>
</organism>
<dbReference type="Pfam" id="PF13193">
    <property type="entry name" value="AMP-binding_C"/>
    <property type="match status" value="1"/>
</dbReference>
<sequence>MEKLGNGKVAVYLVLLTVLGTWLSGAQMPGWARAVAVVLAVLGTVVAQHGRRLLNVVRALPRDLWFLRLYARVLRVMKRFERENASVVGVLEERAQRTPDEPCFLFESRTWTFKNVNDYSNRLARALQRVGVARGDILALVLDNCVEYVCVWLAAAKLGAVTALINRNLRDVPLAHTINAARTKVVLFGREYADGIDGVRGELRGVESFFQFGGGSGGVEAHWFRDILPLMDKESTDKPVVDFTPKFDDPIMYIYTSGTTGLPKAAIITNAKVMGFPVGIMRACDLRPVRDVHYCPLPLYHAAAGACAASLALVHGVTVVLTPKFSASKFWADCVKYKATSAQYIGELCRFLVLSPESPYDRQHGVRVLLGNGMSPGIWRRVQERFGVLQIAELYGSTEGNILIVNVDGKVGAIGFVPLLLPRSLWPLDVVRVDAETNEPIRDDLTGLCIPCNYGEPGMIIGKIRQNVIHSRFVGYLDRQATEKKILTDVFDLGDRYFLSGDLVVMDEMGYLYFKDRTGDTYRWKGENVSTAEVEAAMTRVLLPQGVREVAVYGVQVPGHEGRAGMAAIADPDRRADLRLLAEQLTKCLPAYERPVFLRVSDALPMTGTHKVSKVLLQREGFLDVPATDCVHVFDSRAGTYLPLSVALLENIRENKLRI</sequence>
<keyword evidence="3" id="KW-0547">Nucleotide-binding</keyword>
<dbReference type="FunFam" id="3.30.300.30:FF:000020">
    <property type="entry name" value="Long-chain fatty acid transporter"/>
    <property type="match status" value="1"/>
</dbReference>
<keyword evidence="8" id="KW-1133">Transmembrane helix</keyword>
<dbReference type="InterPro" id="IPR045851">
    <property type="entry name" value="AMP-bd_C_sf"/>
</dbReference>
<dbReference type="InterPro" id="IPR020845">
    <property type="entry name" value="AMP-binding_CS"/>
</dbReference>
<gene>
    <name evidence="11" type="ORF">ONE63_005050</name>
</gene>
<dbReference type="AlphaFoldDB" id="A0AAV7X562"/>
<dbReference type="GO" id="GO:0005524">
    <property type="term" value="F:ATP binding"/>
    <property type="evidence" value="ECO:0007669"/>
    <property type="project" value="UniProtKB-KW"/>
</dbReference>
<dbReference type="PANTHER" id="PTHR43107:SF15">
    <property type="entry name" value="FATTY ACID TRANSPORT PROTEIN 3, ISOFORM A"/>
    <property type="match status" value="1"/>
</dbReference>
<dbReference type="Proteomes" id="UP001075354">
    <property type="component" value="Chromosome 16"/>
</dbReference>
<dbReference type="Pfam" id="PF00501">
    <property type="entry name" value="AMP-binding"/>
    <property type="match status" value="1"/>
</dbReference>
<evidence type="ECO:0000256" key="8">
    <source>
        <dbReference type="SAM" id="Phobius"/>
    </source>
</evidence>
<comment type="caution">
    <text evidence="11">The sequence shown here is derived from an EMBL/GenBank/DDBJ whole genome shotgun (WGS) entry which is preliminary data.</text>
</comment>
<dbReference type="PANTHER" id="PTHR43107">
    <property type="entry name" value="LONG-CHAIN FATTY ACID TRANSPORT PROTEIN"/>
    <property type="match status" value="1"/>
</dbReference>
<evidence type="ECO:0000259" key="9">
    <source>
        <dbReference type="Pfam" id="PF00501"/>
    </source>
</evidence>
<comment type="similarity">
    <text evidence="1">Belongs to the ATP-dependent AMP-binding enzyme family.</text>
</comment>
<evidence type="ECO:0000256" key="3">
    <source>
        <dbReference type="ARBA" id="ARBA00022741"/>
    </source>
</evidence>
<evidence type="ECO:0000256" key="4">
    <source>
        <dbReference type="ARBA" id="ARBA00022840"/>
    </source>
</evidence>
<dbReference type="InterPro" id="IPR000873">
    <property type="entry name" value="AMP-dep_synth/lig_dom"/>
</dbReference>
<feature type="domain" description="AMP-dependent synthetase/ligase" evidence="9">
    <location>
        <begin position="91"/>
        <end position="447"/>
    </location>
</feature>
<keyword evidence="8" id="KW-0472">Membrane</keyword>
<comment type="catalytic activity">
    <reaction evidence="7">
        <text>tetracosanoate + ATP + CoA = tetracosanoyl-CoA + AMP + diphosphate</text>
        <dbReference type="Rhea" id="RHEA:33639"/>
        <dbReference type="ChEBI" id="CHEBI:30616"/>
        <dbReference type="ChEBI" id="CHEBI:31014"/>
        <dbReference type="ChEBI" id="CHEBI:33019"/>
        <dbReference type="ChEBI" id="CHEBI:57287"/>
        <dbReference type="ChEBI" id="CHEBI:65052"/>
        <dbReference type="ChEBI" id="CHEBI:456215"/>
    </reaction>
    <physiologicalReaction direction="left-to-right" evidence="7">
        <dbReference type="Rhea" id="RHEA:33640"/>
    </physiologicalReaction>
</comment>
<dbReference type="PROSITE" id="PS00455">
    <property type="entry name" value="AMP_BINDING"/>
    <property type="match status" value="1"/>
</dbReference>
<evidence type="ECO:0000256" key="6">
    <source>
        <dbReference type="ARBA" id="ARBA00041297"/>
    </source>
</evidence>
<dbReference type="EMBL" id="JAPTSV010000016">
    <property type="protein sequence ID" value="KAJ1519797.1"/>
    <property type="molecule type" value="Genomic_DNA"/>
</dbReference>
<dbReference type="InterPro" id="IPR042099">
    <property type="entry name" value="ANL_N_sf"/>
</dbReference>
<evidence type="ECO:0000256" key="7">
    <source>
        <dbReference type="ARBA" id="ARBA00048666"/>
    </source>
</evidence>
<dbReference type="SUPFAM" id="SSF56801">
    <property type="entry name" value="Acetyl-CoA synthetase-like"/>
    <property type="match status" value="1"/>
</dbReference>
<feature type="domain" description="AMP-binding enzyme C-terminal" evidence="10">
    <location>
        <begin position="534"/>
        <end position="611"/>
    </location>
</feature>
<dbReference type="Gene3D" id="3.30.300.30">
    <property type="match status" value="1"/>
</dbReference>
<accession>A0AAV7X562</accession>